<dbReference type="Gene3D" id="3.30.70.1730">
    <property type="match status" value="1"/>
</dbReference>
<evidence type="ECO:0000256" key="4">
    <source>
        <dbReference type="ARBA" id="ARBA00035707"/>
    </source>
</evidence>
<protein>
    <recommendedName>
        <fullName evidence="4">Large ribosomal subunit protein uL10m</fullName>
    </recommendedName>
    <alternativeName>
        <fullName evidence="5">39S ribosomal protein L10, mitochondrial</fullName>
    </alternativeName>
</protein>
<dbReference type="InParanoid" id="A0A3P8W6E3"/>
<dbReference type="GeneTree" id="ENSGT00390000000603"/>
<evidence type="ECO:0000256" key="3">
    <source>
        <dbReference type="ARBA" id="ARBA00023274"/>
    </source>
</evidence>
<evidence type="ECO:0000256" key="5">
    <source>
        <dbReference type="ARBA" id="ARBA00035716"/>
    </source>
</evidence>
<dbReference type="RefSeq" id="XP_008312661.1">
    <property type="nucleotide sequence ID" value="XM_008314439.3"/>
</dbReference>
<name>A0A3P8W6E3_CYNSE</name>
<sequence length="252" mass="27839">MATTLCAKLLPKLVWTPLTQSVRHGSKAVTRHRKAVHILRQKLLAVTEYIPPSHAIPRGAYPDKNSQVQQDSGYVLLLKKSLKKLFEENKMIAVVQNSASSAEDMTLLKHRLFKHGITVKFIPNQVTRSFLKDSIYSNMAPLFIGPTVLFVSKEPKVNGMLSALRSSPQMTLLGACIDNKLLSVEGIINYSKLPSMTVVQGELVSGLTMLTSRTTLLLQHHPGHLCALLQQHIKQQSPETIAEGDSTAQEAK</sequence>
<dbReference type="InterPro" id="IPR001790">
    <property type="entry name" value="Ribosomal_uL10"/>
</dbReference>
<evidence type="ECO:0000256" key="1">
    <source>
        <dbReference type="ARBA" id="ARBA00008889"/>
    </source>
</evidence>
<dbReference type="GO" id="GO:1990904">
    <property type="term" value="C:ribonucleoprotein complex"/>
    <property type="evidence" value="ECO:0007669"/>
    <property type="project" value="UniProtKB-KW"/>
</dbReference>
<accession>A0A3P8W6E3</accession>
<keyword evidence="7" id="KW-1185">Reference proteome</keyword>
<dbReference type="SUPFAM" id="SSF160369">
    <property type="entry name" value="Ribosomal protein L10-like"/>
    <property type="match status" value="1"/>
</dbReference>
<dbReference type="GeneID" id="103381871"/>
<comment type="similarity">
    <text evidence="1">Belongs to the universal ribosomal protein uL10 family.</text>
</comment>
<dbReference type="PANTHER" id="PTHR11560">
    <property type="entry name" value="39S RIBOSOMAL PROTEIN L10, MITOCHONDRIAL"/>
    <property type="match status" value="1"/>
</dbReference>
<dbReference type="FunCoup" id="A0A3P8W6E3">
    <property type="interactions" value="940"/>
</dbReference>
<evidence type="ECO:0000313" key="6">
    <source>
        <dbReference type="Ensembl" id="ENSCSEP00000023098.1"/>
    </source>
</evidence>
<dbReference type="OMA" id="RHRLYKH"/>
<dbReference type="GO" id="GO:0005840">
    <property type="term" value="C:ribosome"/>
    <property type="evidence" value="ECO:0007669"/>
    <property type="project" value="UniProtKB-KW"/>
</dbReference>
<keyword evidence="2" id="KW-0689">Ribosomal protein</keyword>
<dbReference type="CTD" id="124995"/>
<reference evidence="6" key="3">
    <citation type="submission" date="2025-09" db="UniProtKB">
        <authorList>
            <consortium name="Ensembl"/>
        </authorList>
    </citation>
    <scope>IDENTIFICATION</scope>
</reference>
<evidence type="ECO:0000313" key="7">
    <source>
        <dbReference type="Proteomes" id="UP000265120"/>
    </source>
</evidence>
<dbReference type="InterPro" id="IPR047865">
    <property type="entry name" value="Ribosomal_uL10_bac_type"/>
</dbReference>
<dbReference type="STRING" id="244447.ENSCSEP00000023098"/>
<proteinExistence type="inferred from homology"/>
<dbReference type="OrthoDB" id="360689at2759"/>
<keyword evidence="3" id="KW-0687">Ribonucleoprotein</keyword>
<dbReference type="Pfam" id="PF00466">
    <property type="entry name" value="Ribosomal_L10"/>
    <property type="match status" value="1"/>
</dbReference>
<dbReference type="InterPro" id="IPR043141">
    <property type="entry name" value="Ribosomal_uL10-like_sf"/>
</dbReference>
<dbReference type="Ensembl" id="ENSCSET00000023398.1">
    <property type="protein sequence ID" value="ENSCSEP00000023098.1"/>
    <property type="gene ID" value="ENSCSEG00000014726.1"/>
</dbReference>
<evidence type="ECO:0000256" key="2">
    <source>
        <dbReference type="ARBA" id="ARBA00022980"/>
    </source>
</evidence>
<organism evidence="6 7">
    <name type="scientific">Cynoglossus semilaevis</name>
    <name type="common">Tongue sole</name>
    <dbReference type="NCBI Taxonomy" id="244447"/>
    <lineage>
        <taxon>Eukaryota</taxon>
        <taxon>Metazoa</taxon>
        <taxon>Chordata</taxon>
        <taxon>Craniata</taxon>
        <taxon>Vertebrata</taxon>
        <taxon>Euteleostomi</taxon>
        <taxon>Actinopterygii</taxon>
        <taxon>Neopterygii</taxon>
        <taxon>Teleostei</taxon>
        <taxon>Neoteleostei</taxon>
        <taxon>Acanthomorphata</taxon>
        <taxon>Carangaria</taxon>
        <taxon>Pleuronectiformes</taxon>
        <taxon>Pleuronectoidei</taxon>
        <taxon>Cynoglossidae</taxon>
        <taxon>Cynoglossinae</taxon>
        <taxon>Cynoglossus</taxon>
    </lineage>
</organism>
<dbReference type="AlphaFoldDB" id="A0A3P8W6E3"/>
<dbReference type="Proteomes" id="UP000265120">
    <property type="component" value="Chromosome 8"/>
</dbReference>
<reference evidence="6" key="2">
    <citation type="submission" date="2025-08" db="UniProtKB">
        <authorList>
            <consortium name="Ensembl"/>
        </authorList>
    </citation>
    <scope>IDENTIFICATION</scope>
</reference>
<dbReference type="KEGG" id="csem:103381871"/>
<reference evidence="6 7" key="1">
    <citation type="journal article" date="2014" name="Nat. Genet.">
        <title>Whole-genome sequence of a flatfish provides insights into ZW sex chromosome evolution and adaptation to a benthic lifestyle.</title>
        <authorList>
            <person name="Chen S."/>
            <person name="Zhang G."/>
            <person name="Shao C."/>
            <person name="Huang Q."/>
            <person name="Liu G."/>
            <person name="Zhang P."/>
            <person name="Song W."/>
            <person name="An N."/>
            <person name="Chalopin D."/>
            <person name="Volff J.N."/>
            <person name="Hong Y."/>
            <person name="Li Q."/>
            <person name="Sha Z."/>
            <person name="Zhou H."/>
            <person name="Xie M."/>
            <person name="Yu Q."/>
            <person name="Liu Y."/>
            <person name="Xiang H."/>
            <person name="Wang N."/>
            <person name="Wu K."/>
            <person name="Yang C."/>
            <person name="Zhou Q."/>
            <person name="Liao X."/>
            <person name="Yang L."/>
            <person name="Hu Q."/>
            <person name="Zhang J."/>
            <person name="Meng L."/>
            <person name="Jin L."/>
            <person name="Tian Y."/>
            <person name="Lian J."/>
            <person name="Yang J."/>
            <person name="Miao G."/>
            <person name="Liu S."/>
            <person name="Liang Z."/>
            <person name="Yan F."/>
            <person name="Li Y."/>
            <person name="Sun B."/>
            <person name="Zhang H."/>
            <person name="Zhang J."/>
            <person name="Zhu Y."/>
            <person name="Du M."/>
            <person name="Zhao Y."/>
            <person name="Schartl M."/>
            <person name="Tang Q."/>
            <person name="Wang J."/>
        </authorList>
    </citation>
    <scope>NUCLEOTIDE SEQUENCE</scope>
</reference>